<accession>A0ABQ1JAH0</accession>
<keyword evidence="3" id="KW-1185">Reference proteome</keyword>
<protein>
    <submittedName>
        <fullName evidence="2">Uncharacterized protein</fullName>
    </submittedName>
</protein>
<sequence>MTPRVAALALAATPLFAAPALADAPGRHAAASPAVSVNLGDASLYVSVGHDRWRDRDGRYHNRSRYGQAPWEVRQMRREARQMCVRAVNRAGYRAGFRDVDVDDDIRTRQIGRYAFQVRLDDVEFEGRRREFERDVTCIVRRGRIESISGIPQPGRGHGYHRGHDDYRYDDWHHRYDRGLRGGRPGS</sequence>
<proteinExistence type="predicted"/>
<keyword evidence="1" id="KW-0732">Signal</keyword>
<comment type="caution">
    <text evidence="2">The sequence shown here is derived from an EMBL/GenBank/DDBJ whole genome shotgun (WGS) entry which is preliminary data.</text>
</comment>
<gene>
    <name evidence="2" type="ORF">GCM10011503_10360</name>
</gene>
<name>A0ABQ1JAH0_9PROT</name>
<dbReference type="Proteomes" id="UP000628854">
    <property type="component" value="Unassembled WGS sequence"/>
</dbReference>
<reference evidence="3" key="1">
    <citation type="journal article" date="2019" name="Int. J. Syst. Evol. Microbiol.">
        <title>The Global Catalogue of Microorganisms (GCM) 10K type strain sequencing project: providing services to taxonomists for standard genome sequencing and annotation.</title>
        <authorList>
            <consortium name="The Broad Institute Genomics Platform"/>
            <consortium name="The Broad Institute Genome Sequencing Center for Infectious Disease"/>
            <person name="Wu L."/>
            <person name="Ma J."/>
        </authorList>
    </citation>
    <scope>NUCLEOTIDE SEQUENCE [LARGE SCALE GENOMIC DNA]</scope>
    <source>
        <strain evidence="3">CGMCC 1.15928</strain>
    </source>
</reference>
<evidence type="ECO:0000313" key="3">
    <source>
        <dbReference type="Proteomes" id="UP000628854"/>
    </source>
</evidence>
<evidence type="ECO:0000256" key="1">
    <source>
        <dbReference type="SAM" id="SignalP"/>
    </source>
</evidence>
<organism evidence="2 3">
    <name type="scientific">Henriciella pelagia</name>
    <dbReference type="NCBI Taxonomy" id="1977912"/>
    <lineage>
        <taxon>Bacteria</taxon>
        <taxon>Pseudomonadati</taxon>
        <taxon>Pseudomonadota</taxon>
        <taxon>Alphaproteobacteria</taxon>
        <taxon>Hyphomonadales</taxon>
        <taxon>Hyphomonadaceae</taxon>
        <taxon>Henriciella</taxon>
    </lineage>
</organism>
<feature type="signal peptide" evidence="1">
    <location>
        <begin position="1"/>
        <end position="22"/>
    </location>
</feature>
<dbReference type="RefSeq" id="WP_143434503.1">
    <property type="nucleotide sequence ID" value="NZ_BMKF01000001.1"/>
</dbReference>
<feature type="chain" id="PRO_5046852453" evidence="1">
    <location>
        <begin position="23"/>
        <end position="187"/>
    </location>
</feature>
<dbReference type="EMBL" id="BMKF01000001">
    <property type="protein sequence ID" value="GGB63585.1"/>
    <property type="molecule type" value="Genomic_DNA"/>
</dbReference>
<evidence type="ECO:0000313" key="2">
    <source>
        <dbReference type="EMBL" id="GGB63585.1"/>
    </source>
</evidence>